<keyword evidence="2" id="KW-1185">Reference proteome</keyword>
<comment type="caution">
    <text evidence="1">The sequence shown here is derived from an EMBL/GenBank/DDBJ whole genome shotgun (WGS) entry which is preliminary data.</text>
</comment>
<evidence type="ECO:0000313" key="2">
    <source>
        <dbReference type="Proteomes" id="UP000269493"/>
    </source>
</evidence>
<accession>A0A495WJB0</accession>
<gene>
    <name evidence="1" type="ORF">BC742_0886</name>
</gene>
<dbReference type="EMBL" id="RBXN01000002">
    <property type="protein sequence ID" value="RKT59958.1"/>
    <property type="molecule type" value="Genomic_DNA"/>
</dbReference>
<sequence length="150" mass="16976">MRKQEASPTFASSKQDNQLNISIMRANIEEYKAVEAAAMKFVKSVAEGNSKHARELFTDEAVLFGYLDGQLEHDSIEQFYKNVDTVGAGDDFKARIDVVDVEETLAVVRVLEEKWGGRIGFTDYLLLMKMDGKWRCVAKAYNQNSNTIQK</sequence>
<dbReference type="InterPro" id="IPR039437">
    <property type="entry name" value="FrzH/put_lumazine-bd"/>
</dbReference>
<proteinExistence type="predicted"/>
<dbReference type="Gene3D" id="3.10.450.50">
    <property type="match status" value="1"/>
</dbReference>
<organism evidence="1 2">
    <name type="scientific">Coprobacter fastidiosus NSB1 = JCM 33896</name>
    <dbReference type="NCBI Taxonomy" id="1349822"/>
    <lineage>
        <taxon>Bacteria</taxon>
        <taxon>Pseudomonadati</taxon>
        <taxon>Bacteroidota</taxon>
        <taxon>Bacteroidia</taxon>
        <taxon>Bacteroidales</taxon>
        <taxon>Barnesiellaceae</taxon>
        <taxon>Coprobacter</taxon>
    </lineage>
</organism>
<dbReference type="Proteomes" id="UP000269493">
    <property type="component" value="Unassembled WGS sequence"/>
</dbReference>
<dbReference type="AlphaFoldDB" id="A0A495WJB0"/>
<evidence type="ECO:0000313" key="1">
    <source>
        <dbReference type="EMBL" id="RKT59958.1"/>
    </source>
</evidence>
<dbReference type="SUPFAM" id="SSF54427">
    <property type="entry name" value="NTF2-like"/>
    <property type="match status" value="1"/>
</dbReference>
<dbReference type="Pfam" id="PF12893">
    <property type="entry name" value="Lumazine_bd_2"/>
    <property type="match status" value="1"/>
</dbReference>
<reference evidence="1 2" key="1">
    <citation type="submission" date="2018-10" db="EMBL/GenBank/DDBJ databases">
        <title>Genomic Encyclopedia of Archaeal and Bacterial Type Strains, Phase II (KMG-II): from individual species to whole genera.</title>
        <authorList>
            <person name="Goeker M."/>
        </authorList>
    </citation>
    <scope>NUCLEOTIDE SEQUENCE [LARGE SCALE GENOMIC DNA]</scope>
    <source>
        <strain evidence="1 2">NSB1</strain>
    </source>
</reference>
<protein>
    <submittedName>
        <fullName evidence="1">Putative lumazine-binding protein</fullName>
    </submittedName>
</protein>
<name>A0A495WJB0_9BACT</name>
<dbReference type="InterPro" id="IPR032710">
    <property type="entry name" value="NTF2-like_dom_sf"/>
</dbReference>